<comment type="caution">
    <text evidence="2">The sequence shown here is derived from an EMBL/GenBank/DDBJ whole genome shotgun (WGS) entry which is preliminary data.</text>
</comment>
<gene>
    <name evidence="2" type="ORF">WA1_04555</name>
</gene>
<name>A0A139WZE9_9CYAN</name>
<accession>A0A139WZE9</accession>
<protein>
    <submittedName>
        <fullName evidence="2">Uncharacterized protein</fullName>
    </submittedName>
</protein>
<keyword evidence="1" id="KW-0812">Transmembrane</keyword>
<proteinExistence type="predicted"/>
<keyword evidence="1" id="KW-1133">Transmembrane helix</keyword>
<keyword evidence="3" id="KW-1185">Reference proteome</keyword>
<feature type="transmembrane region" description="Helical" evidence="1">
    <location>
        <begin position="20"/>
        <end position="41"/>
    </location>
</feature>
<dbReference type="STRING" id="128403.WA1_04555"/>
<organism evidence="2 3">
    <name type="scientific">Scytonema hofmannii PCC 7110</name>
    <dbReference type="NCBI Taxonomy" id="128403"/>
    <lineage>
        <taxon>Bacteria</taxon>
        <taxon>Bacillati</taxon>
        <taxon>Cyanobacteriota</taxon>
        <taxon>Cyanophyceae</taxon>
        <taxon>Nostocales</taxon>
        <taxon>Scytonemataceae</taxon>
        <taxon>Scytonema</taxon>
    </lineage>
</organism>
<evidence type="ECO:0000313" key="2">
    <source>
        <dbReference type="EMBL" id="KYC37790.1"/>
    </source>
</evidence>
<evidence type="ECO:0000256" key="1">
    <source>
        <dbReference type="SAM" id="Phobius"/>
    </source>
</evidence>
<dbReference type="EMBL" id="ANNX02000045">
    <property type="protein sequence ID" value="KYC37790.1"/>
    <property type="molecule type" value="Genomic_DNA"/>
</dbReference>
<evidence type="ECO:0000313" key="3">
    <source>
        <dbReference type="Proteomes" id="UP000076925"/>
    </source>
</evidence>
<reference evidence="2 3" key="1">
    <citation type="journal article" date="2013" name="Genome Biol. Evol.">
        <title>Genomes of Stigonematalean cyanobacteria (subsection V) and the evolution of oxygenic photosynthesis from prokaryotes to plastids.</title>
        <authorList>
            <person name="Dagan T."/>
            <person name="Roettger M."/>
            <person name="Stucken K."/>
            <person name="Landan G."/>
            <person name="Koch R."/>
            <person name="Major P."/>
            <person name="Gould S.B."/>
            <person name="Goremykin V.V."/>
            <person name="Rippka R."/>
            <person name="Tandeau de Marsac N."/>
            <person name="Gugger M."/>
            <person name="Lockhart P.J."/>
            <person name="Allen J.F."/>
            <person name="Brune I."/>
            <person name="Maus I."/>
            <person name="Puhler A."/>
            <person name="Martin W.F."/>
        </authorList>
    </citation>
    <scope>NUCLEOTIDE SEQUENCE [LARGE SCALE GENOMIC DNA]</scope>
    <source>
        <strain evidence="2 3">PCC 7110</strain>
    </source>
</reference>
<sequence>MGILDFGFWILDFGFWILDFGFWIGYCLLILILYNLLLSYLSMPNKATSALESCHASLQRRTKLAICV</sequence>
<keyword evidence="1" id="KW-0472">Membrane</keyword>
<dbReference type="AlphaFoldDB" id="A0A139WZE9"/>
<dbReference type="Proteomes" id="UP000076925">
    <property type="component" value="Unassembled WGS sequence"/>
</dbReference>